<dbReference type="PANTHER" id="PTHR45496">
    <property type="entry name" value="CHAPERONE DNAJ-DOMAIN SUPERFAMILY PROTEIN"/>
    <property type="match status" value="1"/>
</dbReference>
<dbReference type="PROSITE" id="PS50076">
    <property type="entry name" value="DNAJ_2"/>
    <property type="match status" value="1"/>
</dbReference>
<dbReference type="Gene3D" id="1.10.287.110">
    <property type="entry name" value="DnaJ domain"/>
    <property type="match status" value="1"/>
</dbReference>
<comment type="caution">
    <text evidence="3">The sequence shown here is derived from an EMBL/GenBank/DDBJ whole genome shotgun (WGS) entry which is preliminary data.</text>
</comment>
<dbReference type="PRINTS" id="PR00625">
    <property type="entry name" value="JDOMAIN"/>
</dbReference>
<gene>
    <name evidence="3" type="ORF">VNO80_18433</name>
</gene>
<dbReference type="EMBL" id="JAYMYR010000007">
    <property type="protein sequence ID" value="KAK7353001.1"/>
    <property type="molecule type" value="Genomic_DNA"/>
</dbReference>
<proteinExistence type="predicted"/>
<evidence type="ECO:0000313" key="3">
    <source>
        <dbReference type="EMBL" id="KAK7353001.1"/>
    </source>
</evidence>
<dbReference type="InterPro" id="IPR001623">
    <property type="entry name" value="DnaJ_domain"/>
</dbReference>
<organism evidence="3 4">
    <name type="scientific">Phaseolus coccineus</name>
    <name type="common">Scarlet runner bean</name>
    <name type="synonym">Phaseolus multiflorus</name>
    <dbReference type="NCBI Taxonomy" id="3886"/>
    <lineage>
        <taxon>Eukaryota</taxon>
        <taxon>Viridiplantae</taxon>
        <taxon>Streptophyta</taxon>
        <taxon>Embryophyta</taxon>
        <taxon>Tracheophyta</taxon>
        <taxon>Spermatophyta</taxon>
        <taxon>Magnoliopsida</taxon>
        <taxon>eudicotyledons</taxon>
        <taxon>Gunneridae</taxon>
        <taxon>Pentapetalae</taxon>
        <taxon>rosids</taxon>
        <taxon>fabids</taxon>
        <taxon>Fabales</taxon>
        <taxon>Fabaceae</taxon>
        <taxon>Papilionoideae</taxon>
        <taxon>50 kb inversion clade</taxon>
        <taxon>NPAAA clade</taxon>
        <taxon>indigoferoid/millettioid clade</taxon>
        <taxon>Phaseoleae</taxon>
        <taxon>Phaseolus</taxon>
    </lineage>
</organism>
<dbReference type="InterPro" id="IPR053052">
    <property type="entry name" value="Imprinting_Balance_Reg"/>
</dbReference>
<dbReference type="InterPro" id="IPR036869">
    <property type="entry name" value="J_dom_sf"/>
</dbReference>
<evidence type="ECO:0000313" key="4">
    <source>
        <dbReference type="Proteomes" id="UP001374584"/>
    </source>
</evidence>
<dbReference type="InterPro" id="IPR018253">
    <property type="entry name" value="DnaJ_domain_CS"/>
</dbReference>
<dbReference type="PROSITE" id="PS00636">
    <property type="entry name" value="DNAJ_1"/>
    <property type="match status" value="1"/>
</dbReference>
<accession>A0AAN9QZG4</accession>
<dbReference type="AlphaFoldDB" id="A0AAN9QZG4"/>
<reference evidence="3 4" key="1">
    <citation type="submission" date="2024-01" db="EMBL/GenBank/DDBJ databases">
        <title>The genomes of 5 underutilized Papilionoideae crops provide insights into root nodulation and disease resistanc.</title>
        <authorList>
            <person name="Jiang F."/>
        </authorList>
    </citation>
    <scope>NUCLEOTIDE SEQUENCE [LARGE SCALE GENOMIC DNA]</scope>
    <source>
        <strain evidence="3">JINMINGXINNONG_FW02</strain>
        <tissue evidence="3">Leaves</tissue>
    </source>
</reference>
<dbReference type="SMART" id="SM00271">
    <property type="entry name" value="DnaJ"/>
    <property type="match status" value="1"/>
</dbReference>
<keyword evidence="4" id="KW-1185">Reference proteome</keyword>
<feature type="region of interest" description="Disordered" evidence="1">
    <location>
        <begin position="214"/>
        <end position="246"/>
    </location>
</feature>
<evidence type="ECO:0000256" key="1">
    <source>
        <dbReference type="SAM" id="MobiDB-lite"/>
    </source>
</evidence>
<evidence type="ECO:0000259" key="2">
    <source>
        <dbReference type="PROSITE" id="PS50076"/>
    </source>
</evidence>
<name>A0AAN9QZG4_PHACN</name>
<sequence length="312" mass="34497">MNTNRAEAERLLAIGEKLLQSRDLSGSRDFAILAQEAEPLLDGSDQILAIVDVVVAAEKPIHNNHLDWYAILQVDRTCQDLDLIKKQYRRLGLLLHPDKNPFSLADHAFKLVTDAWAVLSDPVQKSLYDRDVAGSVETASFWTACPYCYFLFEYPVNCEGRCLRCQNCERTFHGLSIPSLPPLVPGQEAYYCNWGCLPMGFVFGTSGSNGPGSVPELVVENGPKAASNGTASELGSRSARKRGRPRKGVSILEGRVSGSIFSIHFESAFIDLGECFLFDEMKSQSTLLYLPSLSGKEEDRARGILQRVYGLD</sequence>
<dbReference type="CDD" id="cd06257">
    <property type="entry name" value="DnaJ"/>
    <property type="match status" value="1"/>
</dbReference>
<dbReference type="SUPFAM" id="SSF46565">
    <property type="entry name" value="Chaperone J-domain"/>
    <property type="match status" value="1"/>
</dbReference>
<dbReference type="Pfam" id="PF00226">
    <property type="entry name" value="DnaJ"/>
    <property type="match status" value="1"/>
</dbReference>
<dbReference type="Proteomes" id="UP001374584">
    <property type="component" value="Unassembled WGS sequence"/>
</dbReference>
<dbReference type="PANTHER" id="PTHR45496:SF29">
    <property type="entry name" value="CHAPERONE DNAJ-DOMAIN PROTEIN"/>
    <property type="match status" value="1"/>
</dbReference>
<feature type="domain" description="J" evidence="2">
    <location>
        <begin position="67"/>
        <end position="132"/>
    </location>
</feature>
<protein>
    <recommendedName>
        <fullName evidence="2">J domain-containing protein</fullName>
    </recommendedName>
</protein>